<evidence type="ECO:0000313" key="1">
    <source>
        <dbReference type="EMBL" id="MBC5617581.1"/>
    </source>
</evidence>
<comment type="caution">
    <text evidence="1">The sequence shown here is derived from an EMBL/GenBank/DDBJ whole genome shotgun (WGS) entry which is preliminary data.</text>
</comment>
<name>A0ABR7CPI2_9BACT</name>
<keyword evidence="2" id="KW-1185">Reference proteome</keyword>
<organism evidence="1 2">
    <name type="scientific">Alistipes hominis</name>
    <dbReference type="NCBI Taxonomy" id="2763015"/>
    <lineage>
        <taxon>Bacteria</taxon>
        <taxon>Pseudomonadati</taxon>
        <taxon>Bacteroidota</taxon>
        <taxon>Bacteroidia</taxon>
        <taxon>Bacteroidales</taxon>
        <taxon>Rikenellaceae</taxon>
        <taxon>Alistipes</taxon>
    </lineage>
</organism>
<reference evidence="1 2" key="1">
    <citation type="submission" date="2020-08" db="EMBL/GenBank/DDBJ databases">
        <title>Genome public.</title>
        <authorList>
            <person name="Liu C."/>
            <person name="Sun Q."/>
        </authorList>
    </citation>
    <scope>NUCLEOTIDE SEQUENCE [LARGE SCALE GENOMIC DNA]</scope>
    <source>
        <strain evidence="1 2">New-7</strain>
    </source>
</reference>
<dbReference type="Proteomes" id="UP000636891">
    <property type="component" value="Unassembled WGS sequence"/>
</dbReference>
<dbReference type="EMBL" id="JACOOK010000006">
    <property type="protein sequence ID" value="MBC5617581.1"/>
    <property type="molecule type" value="Genomic_DNA"/>
</dbReference>
<proteinExistence type="predicted"/>
<gene>
    <name evidence="1" type="ORF">H8S08_11235</name>
</gene>
<sequence>MTQKLLPNPGRKILLSAEEMISHYIPKDSKFINETVSIYSTLLSFSFEKGMIKISPFDNQGKLIMHYSVYEKDLTEIGKLLLISVFYVHIPNRYFDLKLFELGFHLGLGLRRRKRMCIWKAWKKPKMKIANLKRCGTTRFIWLRKLISILKFI</sequence>
<accession>A0ABR7CPI2</accession>
<protein>
    <submittedName>
        <fullName evidence="1">Uncharacterized protein</fullName>
    </submittedName>
</protein>
<evidence type="ECO:0000313" key="2">
    <source>
        <dbReference type="Proteomes" id="UP000636891"/>
    </source>
</evidence>